<gene>
    <name evidence="1" type="ORF">SAMEA44541418_00510</name>
</gene>
<proteinExistence type="predicted"/>
<evidence type="ECO:0000313" key="1">
    <source>
        <dbReference type="EMBL" id="SNV04908.1"/>
    </source>
</evidence>
<dbReference type="Proteomes" id="UP000215539">
    <property type="component" value="Chromosome 1"/>
</dbReference>
<reference evidence="1 2" key="1">
    <citation type="submission" date="2017-06" db="EMBL/GenBank/DDBJ databases">
        <authorList>
            <consortium name="Pathogen Informatics"/>
        </authorList>
    </citation>
    <scope>NUCLEOTIDE SEQUENCE [LARGE SCALE GENOMIC DNA]</scope>
    <source>
        <strain evidence="1 2">NCTC12947</strain>
    </source>
</reference>
<organism evidence="1 2">
    <name type="scientific">Capnocytophaga haemolytica</name>
    <dbReference type="NCBI Taxonomy" id="45243"/>
    <lineage>
        <taxon>Bacteria</taxon>
        <taxon>Pseudomonadati</taxon>
        <taxon>Bacteroidota</taxon>
        <taxon>Flavobacteriia</taxon>
        <taxon>Flavobacteriales</taxon>
        <taxon>Flavobacteriaceae</taxon>
        <taxon>Capnocytophaga</taxon>
    </lineage>
</organism>
<protein>
    <submittedName>
        <fullName evidence="1">Uncharacterized protein</fullName>
    </submittedName>
</protein>
<evidence type="ECO:0000313" key="2">
    <source>
        <dbReference type="Proteomes" id="UP000215539"/>
    </source>
</evidence>
<dbReference type="EMBL" id="LT906449">
    <property type="protein sequence ID" value="SNV04908.1"/>
    <property type="molecule type" value="Genomic_DNA"/>
</dbReference>
<sequence length="36" mass="4145">MGILLFSGFICLIAIVGGWYVTWYDRKSQHSEEPNL</sequence>
<name>A0AAX2GWJ1_9FLAO</name>
<dbReference type="AlphaFoldDB" id="A0AAX2GWJ1"/>
<accession>A0AAX2GWJ1</accession>